<sequence length="185" mass="20854">MPVDQRGETRAVGSRQVREGCGESGFTLFELLVVCALISVMLAVAAPTLKNSLLTDPLKTSSRQVIGLIKAVREKAVRDQQAYIITFDLAENRIWFRQESAIEMEEPDEVEAEALYVPQPVRIVDIWTRSGGMMDEGQPLLWVSRQGYIDETMIHLENDDDEVLSMLFSPFLGNVRITDGYVEME</sequence>
<accession>A0A840UM36</accession>
<keyword evidence="1" id="KW-1133">Transmembrane helix</keyword>
<proteinExistence type="predicted"/>
<keyword evidence="1" id="KW-0472">Membrane</keyword>
<reference evidence="2 3" key="1">
    <citation type="submission" date="2020-08" db="EMBL/GenBank/DDBJ databases">
        <title>Genomic Encyclopedia of Type Strains, Phase IV (KMG-IV): sequencing the most valuable type-strain genomes for metagenomic binning, comparative biology and taxonomic classification.</title>
        <authorList>
            <person name="Goeker M."/>
        </authorList>
    </citation>
    <scope>NUCLEOTIDE SEQUENCE [LARGE SCALE GENOMIC DNA]</scope>
    <source>
        <strain evidence="2 3">DSM 28570</strain>
    </source>
</reference>
<dbReference type="NCBIfam" id="TIGR02532">
    <property type="entry name" value="IV_pilin_GFxxxE"/>
    <property type="match status" value="1"/>
</dbReference>
<dbReference type="RefSeq" id="WP_183349030.1">
    <property type="nucleotide sequence ID" value="NZ_JACHEO010000003.1"/>
</dbReference>
<evidence type="ECO:0000256" key="1">
    <source>
        <dbReference type="SAM" id="Phobius"/>
    </source>
</evidence>
<evidence type="ECO:0000313" key="3">
    <source>
        <dbReference type="Proteomes" id="UP000539642"/>
    </source>
</evidence>
<dbReference type="SUPFAM" id="SSF54523">
    <property type="entry name" value="Pili subunits"/>
    <property type="match status" value="1"/>
</dbReference>
<keyword evidence="1" id="KW-0812">Transmembrane</keyword>
<dbReference type="Proteomes" id="UP000539642">
    <property type="component" value="Unassembled WGS sequence"/>
</dbReference>
<name>A0A840UM36_9BACT</name>
<feature type="transmembrane region" description="Helical" evidence="1">
    <location>
        <begin position="28"/>
        <end position="49"/>
    </location>
</feature>
<comment type="caution">
    <text evidence="2">The sequence shown here is derived from an EMBL/GenBank/DDBJ whole genome shotgun (WGS) entry which is preliminary data.</text>
</comment>
<keyword evidence="3" id="KW-1185">Reference proteome</keyword>
<dbReference type="Pfam" id="PF07963">
    <property type="entry name" value="N_methyl"/>
    <property type="match status" value="1"/>
</dbReference>
<dbReference type="InterPro" id="IPR045584">
    <property type="entry name" value="Pilin-like"/>
</dbReference>
<dbReference type="EMBL" id="JACHEO010000003">
    <property type="protein sequence ID" value="MBB5347357.1"/>
    <property type="molecule type" value="Genomic_DNA"/>
</dbReference>
<organism evidence="2 3">
    <name type="scientific">Desulfoprunum benzoelyticum</name>
    <dbReference type="NCBI Taxonomy" id="1506996"/>
    <lineage>
        <taxon>Bacteria</taxon>
        <taxon>Pseudomonadati</taxon>
        <taxon>Thermodesulfobacteriota</taxon>
        <taxon>Desulfobulbia</taxon>
        <taxon>Desulfobulbales</taxon>
        <taxon>Desulfobulbaceae</taxon>
        <taxon>Desulfoprunum</taxon>
    </lineage>
</organism>
<dbReference type="AlphaFoldDB" id="A0A840UM36"/>
<protein>
    <submittedName>
        <fullName evidence="2">Prepilin-type N-terminal cleavage/methylation domain-containing protein</fullName>
    </submittedName>
</protein>
<dbReference type="InterPro" id="IPR012902">
    <property type="entry name" value="N_methyl_site"/>
</dbReference>
<evidence type="ECO:0000313" key="2">
    <source>
        <dbReference type="EMBL" id="MBB5347357.1"/>
    </source>
</evidence>
<gene>
    <name evidence="2" type="ORF">HNQ81_001070</name>
</gene>